<dbReference type="EMBL" id="CP111016">
    <property type="protein sequence ID" value="WAR04373.1"/>
    <property type="molecule type" value="Genomic_DNA"/>
</dbReference>
<reference evidence="1" key="1">
    <citation type="submission" date="2022-11" db="EMBL/GenBank/DDBJ databases">
        <title>Centuries of genome instability and evolution in soft-shell clam transmissible cancer (bioRxiv).</title>
        <authorList>
            <person name="Hart S.F.M."/>
            <person name="Yonemitsu M.A."/>
            <person name="Giersch R.M."/>
            <person name="Beal B.F."/>
            <person name="Arriagada G."/>
            <person name="Davis B.W."/>
            <person name="Ostrander E.A."/>
            <person name="Goff S.P."/>
            <person name="Metzger M.J."/>
        </authorList>
    </citation>
    <scope>NUCLEOTIDE SEQUENCE</scope>
    <source>
        <strain evidence="1">MELC-2E11</strain>
        <tissue evidence="1">Siphon/mantle</tissue>
    </source>
</reference>
<evidence type="ECO:0000313" key="1">
    <source>
        <dbReference type="EMBL" id="WAR04373.1"/>
    </source>
</evidence>
<dbReference type="Proteomes" id="UP001164746">
    <property type="component" value="Chromosome 5"/>
</dbReference>
<proteinExistence type="predicted"/>
<organism evidence="1 2">
    <name type="scientific">Mya arenaria</name>
    <name type="common">Soft-shell clam</name>
    <dbReference type="NCBI Taxonomy" id="6604"/>
    <lineage>
        <taxon>Eukaryota</taxon>
        <taxon>Metazoa</taxon>
        <taxon>Spiralia</taxon>
        <taxon>Lophotrochozoa</taxon>
        <taxon>Mollusca</taxon>
        <taxon>Bivalvia</taxon>
        <taxon>Autobranchia</taxon>
        <taxon>Heteroconchia</taxon>
        <taxon>Euheterodonta</taxon>
        <taxon>Imparidentia</taxon>
        <taxon>Neoheterodontei</taxon>
        <taxon>Myida</taxon>
        <taxon>Myoidea</taxon>
        <taxon>Myidae</taxon>
        <taxon>Mya</taxon>
    </lineage>
</organism>
<sequence length="131" mass="14029">MYVYEVLYWSNSALSTLAPTPIATTSTPELCNSLASLTAISALFVPPSVTSTTTSCALGLFPWADVRTELRTSQKAALVAVLPRTYGMFSEAIPLDPRAVAVLNQTHQGIVRTNAQIVDDGGDKVPEEQMV</sequence>
<evidence type="ECO:0000313" key="2">
    <source>
        <dbReference type="Proteomes" id="UP001164746"/>
    </source>
</evidence>
<name>A0ABY7E6F8_MYAAR</name>
<keyword evidence="2" id="KW-1185">Reference proteome</keyword>
<accession>A0ABY7E6F8</accession>
<protein>
    <submittedName>
        <fullName evidence="1">Uncharacterized protein</fullName>
    </submittedName>
</protein>
<gene>
    <name evidence="1" type="ORF">MAR_019742</name>
</gene>